<evidence type="ECO:0000313" key="3">
    <source>
        <dbReference type="Proteomes" id="UP000559256"/>
    </source>
</evidence>
<reference evidence="2 3" key="1">
    <citation type="journal article" date="2020" name="ISME J.">
        <title>Uncovering the hidden diversity of litter-decomposition mechanisms in mushroom-forming fungi.</title>
        <authorList>
            <person name="Floudas D."/>
            <person name="Bentzer J."/>
            <person name="Ahren D."/>
            <person name="Johansson T."/>
            <person name="Persson P."/>
            <person name="Tunlid A."/>
        </authorList>
    </citation>
    <scope>NUCLEOTIDE SEQUENCE [LARGE SCALE GENOMIC DNA]</scope>
    <source>
        <strain evidence="2 3">CBS 291.85</strain>
    </source>
</reference>
<accession>A0A8H5FS29</accession>
<keyword evidence="3" id="KW-1185">Reference proteome</keyword>
<feature type="domain" description="F-box" evidence="1">
    <location>
        <begin position="183"/>
        <end position="216"/>
    </location>
</feature>
<protein>
    <recommendedName>
        <fullName evidence="1">F-box domain-containing protein</fullName>
    </recommendedName>
</protein>
<dbReference type="AlphaFoldDB" id="A0A8H5FS29"/>
<dbReference type="Gene3D" id="3.80.10.10">
    <property type="entry name" value="Ribonuclease Inhibitor"/>
    <property type="match status" value="1"/>
</dbReference>
<dbReference type="InterPro" id="IPR036047">
    <property type="entry name" value="F-box-like_dom_sf"/>
</dbReference>
<name>A0A8H5FS29_9AGAR</name>
<dbReference type="EMBL" id="JAACJM010000097">
    <property type="protein sequence ID" value="KAF5347054.1"/>
    <property type="molecule type" value="Genomic_DNA"/>
</dbReference>
<gene>
    <name evidence="2" type="ORF">D9758_011614</name>
</gene>
<proteinExistence type="predicted"/>
<dbReference type="InterPro" id="IPR032675">
    <property type="entry name" value="LRR_dom_sf"/>
</dbReference>
<organism evidence="2 3">
    <name type="scientific">Tetrapyrgos nigripes</name>
    <dbReference type="NCBI Taxonomy" id="182062"/>
    <lineage>
        <taxon>Eukaryota</taxon>
        <taxon>Fungi</taxon>
        <taxon>Dikarya</taxon>
        <taxon>Basidiomycota</taxon>
        <taxon>Agaricomycotina</taxon>
        <taxon>Agaricomycetes</taxon>
        <taxon>Agaricomycetidae</taxon>
        <taxon>Agaricales</taxon>
        <taxon>Marasmiineae</taxon>
        <taxon>Marasmiaceae</taxon>
        <taxon>Tetrapyrgos</taxon>
    </lineage>
</organism>
<dbReference type="Pfam" id="PF00646">
    <property type="entry name" value="F-box"/>
    <property type="match status" value="1"/>
</dbReference>
<evidence type="ECO:0000259" key="1">
    <source>
        <dbReference type="Pfam" id="PF00646"/>
    </source>
</evidence>
<dbReference type="Proteomes" id="UP000559256">
    <property type="component" value="Unassembled WGS sequence"/>
</dbReference>
<sequence>MEDEPEKGYRSPNKPYLRLYEAEEYRLWIEGAASADRSRPPPVTLDANESQSGFRDPDCYRMYHMRFFETYINDLSVQGYLDLTGRHAKRLDALLSLYDDFKADMARVRETTRVVHYEETGWRGQVRPCVTHEMLDVELWKEIRLKWKIPRVFTFSLLTLNQDRLTEVMSNAGNKPKFQKLCLSDLPPELINEIFRHASLCDARLLSATSKHMHAIGMRYLYHTRTLQFGFSDILQVYAGSPFRTELQGDDRVAFFSDLASRRRSHLVDETNFLLSRPDLIDPLQTLILFDGWSFSQRVWDENFALDHDFYAPVYLALNSVLQACKNLVNLEIGQFIITADWLCTISLLPSLFHIKFRGSIINDPSVETAIYDGSIPSSPQVVSLDVYEGWNLNDPTREWDGGGLWFTILLFPNLMTLNHHNLHDARNPASIPQPFIRQRSTILSSSLCRLALDNISSWQIPHLSDWFNLHCNFATPCTLTHFKLRTNRWVGDDILVRLLESLRSAPLQVLVLEGLKDGSVTLIHRIAELFPDLIGLTLIRRENYCQHDLKKVTWPHQSGEYAVAFANFRKLRYFGWNFRVPRYDVTPSPLVLFEDLADGKVFDDKDLYFREDDAYFADTEMLALPFAAYCPTLELMMLESQFFYASVSRGPRGEIVVSGSKDGALKDPQEWNPSFFESGWTPVVPSSSKEANEVL</sequence>
<comment type="caution">
    <text evidence="2">The sequence shown here is derived from an EMBL/GenBank/DDBJ whole genome shotgun (WGS) entry which is preliminary data.</text>
</comment>
<dbReference type="OrthoDB" id="3258311at2759"/>
<evidence type="ECO:0000313" key="2">
    <source>
        <dbReference type="EMBL" id="KAF5347054.1"/>
    </source>
</evidence>
<dbReference type="InterPro" id="IPR001810">
    <property type="entry name" value="F-box_dom"/>
</dbReference>
<dbReference type="SUPFAM" id="SSF81383">
    <property type="entry name" value="F-box domain"/>
    <property type="match status" value="1"/>
</dbReference>